<comment type="caution">
    <text evidence="7">The sequence shown here is derived from an EMBL/GenBank/DDBJ whole genome shotgun (WGS) entry which is preliminary data.</text>
</comment>
<protein>
    <recommendedName>
        <fullName evidence="6">BZIP domain-containing protein</fullName>
    </recommendedName>
</protein>
<feature type="compositionally biased region" description="Polar residues" evidence="5">
    <location>
        <begin position="1"/>
        <end position="16"/>
    </location>
</feature>
<feature type="domain" description="BZIP" evidence="6">
    <location>
        <begin position="143"/>
        <end position="158"/>
    </location>
</feature>
<evidence type="ECO:0000256" key="1">
    <source>
        <dbReference type="ARBA" id="ARBA00004123"/>
    </source>
</evidence>
<dbReference type="Gene3D" id="1.20.5.170">
    <property type="match status" value="1"/>
</dbReference>
<keyword evidence="3" id="KW-0539">Nucleus</keyword>
<feature type="region of interest" description="Disordered" evidence="5">
    <location>
        <begin position="236"/>
        <end position="257"/>
    </location>
</feature>
<feature type="compositionally biased region" description="Acidic residues" evidence="5">
    <location>
        <begin position="127"/>
        <end position="137"/>
    </location>
</feature>
<dbReference type="InterPro" id="IPR050936">
    <property type="entry name" value="AP-1-like"/>
</dbReference>
<keyword evidence="8" id="KW-1185">Reference proteome</keyword>
<reference evidence="7 8" key="1">
    <citation type="submission" date="2020-12" db="EMBL/GenBank/DDBJ databases">
        <title>Metabolic potential, ecology and presence of endohyphal bacteria is reflected in genomic diversity of Mucoromycotina.</title>
        <authorList>
            <person name="Muszewska A."/>
            <person name="Okrasinska A."/>
            <person name="Steczkiewicz K."/>
            <person name="Drgas O."/>
            <person name="Orlowska M."/>
            <person name="Perlinska-Lenart U."/>
            <person name="Aleksandrzak-Piekarczyk T."/>
            <person name="Szatraj K."/>
            <person name="Zielenkiewicz U."/>
            <person name="Pilsyk S."/>
            <person name="Malc E."/>
            <person name="Mieczkowski P."/>
            <person name="Kruszewska J.S."/>
            <person name="Biernat P."/>
            <person name="Pawlowska J."/>
        </authorList>
    </citation>
    <scope>NUCLEOTIDE SEQUENCE [LARGE SCALE GENOMIC DNA]</scope>
    <source>
        <strain evidence="7 8">CBS 142.35</strain>
    </source>
</reference>
<dbReference type="EMBL" id="JAEPRB010000004">
    <property type="protein sequence ID" value="KAG2227902.1"/>
    <property type="molecule type" value="Genomic_DNA"/>
</dbReference>
<evidence type="ECO:0000256" key="5">
    <source>
        <dbReference type="SAM" id="MobiDB-lite"/>
    </source>
</evidence>
<dbReference type="SUPFAM" id="SSF111430">
    <property type="entry name" value="YAP1 redox domain"/>
    <property type="match status" value="1"/>
</dbReference>
<feature type="region of interest" description="Disordered" evidence="5">
    <location>
        <begin position="1"/>
        <end position="30"/>
    </location>
</feature>
<dbReference type="GO" id="GO:0033554">
    <property type="term" value="P:cellular response to stress"/>
    <property type="evidence" value="ECO:0007669"/>
    <property type="project" value="UniProtKB-ARBA"/>
</dbReference>
<name>A0A8H7VQR6_9FUNG</name>
<dbReference type="PANTHER" id="PTHR40621">
    <property type="entry name" value="TRANSCRIPTION FACTOR KAPC-RELATED"/>
    <property type="match status" value="1"/>
</dbReference>
<dbReference type="InterPro" id="IPR013910">
    <property type="entry name" value="TF_PAP1"/>
</dbReference>
<dbReference type="GO" id="GO:0005737">
    <property type="term" value="C:cytoplasm"/>
    <property type="evidence" value="ECO:0007669"/>
    <property type="project" value="UniProtKB-SubCell"/>
</dbReference>
<dbReference type="InterPro" id="IPR023167">
    <property type="entry name" value="Yap1_redox_dom_sf"/>
</dbReference>
<dbReference type="Gene3D" id="1.10.238.100">
    <property type="entry name" value="YAP1 redox domain. Chain B"/>
    <property type="match status" value="1"/>
</dbReference>
<evidence type="ECO:0000256" key="2">
    <source>
        <dbReference type="ARBA" id="ARBA00004496"/>
    </source>
</evidence>
<dbReference type="SUPFAM" id="SSF57959">
    <property type="entry name" value="Leucine zipper domain"/>
    <property type="match status" value="1"/>
</dbReference>
<gene>
    <name evidence="7" type="ORF">INT45_002140</name>
</gene>
<evidence type="ECO:0000256" key="3">
    <source>
        <dbReference type="ARBA" id="ARBA00023242"/>
    </source>
</evidence>
<dbReference type="Pfam" id="PF08601">
    <property type="entry name" value="PAP1"/>
    <property type="match status" value="1"/>
</dbReference>
<feature type="region of interest" description="Disordered" evidence="5">
    <location>
        <begin position="100"/>
        <end position="137"/>
    </location>
</feature>
<dbReference type="SMART" id="SM00338">
    <property type="entry name" value="BRLZ"/>
    <property type="match status" value="1"/>
</dbReference>
<comment type="subcellular location">
    <subcellularLocation>
        <location evidence="2">Cytoplasm</location>
    </subcellularLocation>
    <subcellularLocation>
        <location evidence="1">Nucleus</location>
    </subcellularLocation>
</comment>
<feature type="coiled-coil region" evidence="4">
    <location>
        <begin position="156"/>
        <end position="183"/>
    </location>
</feature>
<dbReference type="GO" id="GO:0001228">
    <property type="term" value="F:DNA-binding transcription activator activity, RNA polymerase II-specific"/>
    <property type="evidence" value="ECO:0007669"/>
    <property type="project" value="TreeGrafter"/>
</dbReference>
<dbReference type="GO" id="GO:0000976">
    <property type="term" value="F:transcription cis-regulatory region binding"/>
    <property type="evidence" value="ECO:0007669"/>
    <property type="project" value="InterPro"/>
</dbReference>
<dbReference type="InterPro" id="IPR046347">
    <property type="entry name" value="bZIP_sf"/>
</dbReference>
<dbReference type="Proteomes" id="UP000646827">
    <property type="component" value="Unassembled WGS sequence"/>
</dbReference>
<organism evidence="7 8">
    <name type="scientific">Circinella minor</name>
    <dbReference type="NCBI Taxonomy" id="1195481"/>
    <lineage>
        <taxon>Eukaryota</taxon>
        <taxon>Fungi</taxon>
        <taxon>Fungi incertae sedis</taxon>
        <taxon>Mucoromycota</taxon>
        <taxon>Mucoromycotina</taxon>
        <taxon>Mucoromycetes</taxon>
        <taxon>Mucorales</taxon>
        <taxon>Lichtheimiaceae</taxon>
        <taxon>Circinella</taxon>
    </lineage>
</organism>
<feature type="non-terminal residue" evidence="7">
    <location>
        <position position="1"/>
    </location>
</feature>
<keyword evidence="4" id="KW-0175">Coiled coil</keyword>
<evidence type="ECO:0000313" key="8">
    <source>
        <dbReference type="Proteomes" id="UP000646827"/>
    </source>
</evidence>
<dbReference type="AlphaFoldDB" id="A0A8H7VQR6"/>
<dbReference type="GO" id="GO:0090575">
    <property type="term" value="C:RNA polymerase II transcription regulator complex"/>
    <property type="evidence" value="ECO:0007669"/>
    <property type="project" value="TreeGrafter"/>
</dbReference>
<dbReference type="OrthoDB" id="2593073at2759"/>
<dbReference type="PROSITE" id="PS00036">
    <property type="entry name" value="BZIP_BASIC"/>
    <property type="match status" value="1"/>
</dbReference>
<dbReference type="PANTHER" id="PTHR40621:SF6">
    <property type="entry name" value="AP-1-LIKE TRANSCRIPTION FACTOR YAP1-RELATED"/>
    <property type="match status" value="1"/>
</dbReference>
<evidence type="ECO:0000259" key="6">
    <source>
        <dbReference type="PROSITE" id="PS00036"/>
    </source>
</evidence>
<sequence length="393" mass="44556">MTMQAIRSSSILTSSRAKAPESPLFIPSVDDPKVAKPVILTSFDSLPSPMGTTSPTSCYSPTSIYLSVPEEHSEALGEKRKRHISDDFFNLDINKSAASYYGSPQDEEASDDSSNWSRKPVQKTMSDGDDMSIDTDIEDPKVKRKVQNRAAQRAFRERKERYVKELELKIKQVQDNHLHATAQLMQENQHLRSIVYRLEAENFALKDIHVQFPIHPSPYPSGSPTSHSSAAISLAQRHHHHNILPPPSPSPSTARTSRDVQYTFSISTPATLRPKMFSHKDDREQEEQFTRILHEQVSNDAIEQLLSEPLFDTCGGLIAPSVTGEGEEQKDNKLLTCPDIWQRLSKHSRFSYFTMEELCQEVRKHAKCTEQGPAVTEAEMKEILRFMDTKNYK</sequence>
<accession>A0A8H7VQR6</accession>
<proteinExistence type="predicted"/>
<dbReference type="InterPro" id="IPR004827">
    <property type="entry name" value="bZIP"/>
</dbReference>
<dbReference type="CDD" id="cd14688">
    <property type="entry name" value="bZIP_YAP"/>
    <property type="match status" value="1"/>
</dbReference>
<evidence type="ECO:0000256" key="4">
    <source>
        <dbReference type="SAM" id="Coils"/>
    </source>
</evidence>
<evidence type="ECO:0000313" key="7">
    <source>
        <dbReference type="EMBL" id="KAG2227902.1"/>
    </source>
</evidence>